<proteinExistence type="predicted"/>
<name>A0A438KH29_VITVI</name>
<dbReference type="AlphaFoldDB" id="A0A438KH29"/>
<dbReference type="EMBL" id="QGNW01000006">
    <property type="protein sequence ID" value="RVX20513.1"/>
    <property type="molecule type" value="Genomic_DNA"/>
</dbReference>
<gene>
    <name evidence="1" type="primary">BSL1_3</name>
    <name evidence="1" type="ORF">CK203_002766</name>
</gene>
<dbReference type="PANTHER" id="PTHR46422">
    <property type="entry name" value="SERINE/THREONINE-PROTEIN PHOSPHATASE BSL3"/>
    <property type="match status" value="1"/>
</dbReference>
<evidence type="ECO:0000313" key="1">
    <source>
        <dbReference type="EMBL" id="RVX20513.1"/>
    </source>
</evidence>
<evidence type="ECO:0000313" key="2">
    <source>
        <dbReference type="Proteomes" id="UP000288805"/>
    </source>
</evidence>
<dbReference type="Proteomes" id="UP000288805">
    <property type="component" value="Unassembled WGS sequence"/>
</dbReference>
<sequence length="123" mass="13866">MQGKRVLSDAWALDTAQKPYAWQRLNPEGDRPSARIELSILTSEIFLVNIIDDQLMVCKLKVHECIRIQNERYSALHWPEFGPHPLSFQFASSVILLLWYATASARSDGMFLLCGGRDSSGAV</sequence>
<comment type="caution">
    <text evidence="1">The sequence shown here is derived from an EMBL/GenBank/DDBJ whole genome shotgun (WGS) entry which is preliminary data.</text>
</comment>
<protein>
    <submittedName>
        <fullName evidence="1">Serine/threonine-protein phosphatase BSL1</fullName>
    </submittedName>
</protein>
<dbReference type="PANTHER" id="PTHR46422:SF6">
    <property type="entry name" value="SERINE_THREONINE-PROTEIN PHOSPHATASE BSL1"/>
    <property type="match status" value="1"/>
</dbReference>
<accession>A0A438KH29</accession>
<reference evidence="1 2" key="1">
    <citation type="journal article" date="2018" name="PLoS Genet.">
        <title>Population sequencing reveals clonal diversity and ancestral inbreeding in the grapevine cultivar Chardonnay.</title>
        <authorList>
            <person name="Roach M.J."/>
            <person name="Johnson D.L."/>
            <person name="Bohlmann J."/>
            <person name="van Vuuren H.J."/>
            <person name="Jones S.J."/>
            <person name="Pretorius I.S."/>
            <person name="Schmidt S.A."/>
            <person name="Borneman A.R."/>
        </authorList>
    </citation>
    <scope>NUCLEOTIDE SEQUENCE [LARGE SCALE GENOMIC DNA]</scope>
    <source>
        <strain evidence="2">cv. Chardonnay</strain>
        <tissue evidence="1">Leaf</tissue>
    </source>
</reference>
<organism evidence="1 2">
    <name type="scientific">Vitis vinifera</name>
    <name type="common">Grape</name>
    <dbReference type="NCBI Taxonomy" id="29760"/>
    <lineage>
        <taxon>Eukaryota</taxon>
        <taxon>Viridiplantae</taxon>
        <taxon>Streptophyta</taxon>
        <taxon>Embryophyta</taxon>
        <taxon>Tracheophyta</taxon>
        <taxon>Spermatophyta</taxon>
        <taxon>Magnoliopsida</taxon>
        <taxon>eudicotyledons</taxon>
        <taxon>Gunneridae</taxon>
        <taxon>Pentapetalae</taxon>
        <taxon>rosids</taxon>
        <taxon>Vitales</taxon>
        <taxon>Vitaceae</taxon>
        <taxon>Viteae</taxon>
        <taxon>Vitis</taxon>
    </lineage>
</organism>